<keyword evidence="5" id="KW-1185">Reference proteome</keyword>
<evidence type="ECO:0000313" key="4">
    <source>
        <dbReference type="EMBL" id="MDM7489841.1"/>
    </source>
</evidence>
<dbReference type="InterPro" id="IPR002560">
    <property type="entry name" value="Transposase_DDE"/>
</dbReference>
<evidence type="ECO:0000259" key="3">
    <source>
        <dbReference type="Pfam" id="PF14690"/>
    </source>
</evidence>
<feature type="compositionally biased region" description="Low complexity" evidence="1">
    <location>
        <begin position="31"/>
        <end position="41"/>
    </location>
</feature>
<proteinExistence type="predicted"/>
<evidence type="ECO:0000313" key="5">
    <source>
        <dbReference type="Proteomes" id="UP001233164"/>
    </source>
</evidence>
<dbReference type="PANTHER" id="PTHR33498">
    <property type="entry name" value="TRANSPOSASE FOR INSERTION SEQUENCE ELEMENT IS1557"/>
    <property type="match status" value="1"/>
</dbReference>
<feature type="region of interest" description="Disordered" evidence="1">
    <location>
        <begin position="1"/>
        <end position="41"/>
    </location>
</feature>
<feature type="domain" description="Transposase IS204/IS1001/IS1096/IS1165 zinc-finger" evidence="3">
    <location>
        <begin position="70"/>
        <end position="111"/>
    </location>
</feature>
<dbReference type="RefSeq" id="WP_289380002.1">
    <property type="nucleotide sequence ID" value="NZ_JAUBOF010000059.1"/>
</dbReference>
<feature type="domain" description="Transposase IS204/IS1001/IS1096/IS1165 DDE" evidence="2">
    <location>
        <begin position="189"/>
        <end position="278"/>
    </location>
</feature>
<comment type="caution">
    <text evidence="4">The sequence shown here is derived from an EMBL/GenBank/DDBJ whole genome shotgun (WGS) entry which is preliminary data.</text>
</comment>
<dbReference type="Proteomes" id="UP001233164">
    <property type="component" value="Unassembled WGS sequence"/>
</dbReference>
<dbReference type="Pfam" id="PF14690">
    <property type="entry name" value="Zn_ribbon_ISL3"/>
    <property type="match status" value="1"/>
</dbReference>
<reference evidence="4 5" key="1">
    <citation type="submission" date="2023-06" db="EMBL/GenBank/DDBJ databases">
        <title>Rhodococcus indonesiensis sp. nov a new member of the Rhodococcus ruber lineage isolated from a sediment of neutral hot spring.</title>
        <authorList>
            <person name="Kusuma A.B."/>
            <person name="Fenylestari G."/>
            <person name="Ammar F."/>
            <person name="Nouioui I."/>
            <person name="Goodfellow M."/>
        </authorList>
    </citation>
    <scope>NUCLEOTIDE SEQUENCE [LARGE SCALE GENOMIC DNA]</scope>
    <source>
        <strain evidence="4 5">CSLK01-03</strain>
    </source>
</reference>
<sequence>MDAAVGRASPLSDTRPAATGSSERRYSKRVPNNLAPPTALPPHLNGVVIDAVHLVDATIRIAAHPRSNQGRCPTCGTASSQVHSRYRRQPADATIGTHPVVLDLVGRGFLCGNDTCTATTFAEQVPGLTQRWARRTAVLTTMIEAIGLAVAGRTGAHLAARLGVHVSRDTLPSVVRTIPDRPIETTTILGIDDFALHRGHIYGTVIVDLVTGRPIGLLPDRTSGTVSTWLQAHPGAVIVCRDRAGAYADAVRIGAPDAVQVADRWHLWRNLISAVEKTVGSARVKVQGRSSC</sequence>
<dbReference type="InterPro" id="IPR029261">
    <property type="entry name" value="Transposase_Znf"/>
</dbReference>
<organism evidence="4 5">
    <name type="scientific">Rhodococcus indonesiensis</name>
    <dbReference type="NCBI Taxonomy" id="3055869"/>
    <lineage>
        <taxon>Bacteria</taxon>
        <taxon>Bacillati</taxon>
        <taxon>Actinomycetota</taxon>
        <taxon>Actinomycetes</taxon>
        <taxon>Mycobacteriales</taxon>
        <taxon>Nocardiaceae</taxon>
        <taxon>Rhodococcus</taxon>
    </lineage>
</organism>
<dbReference type="InterPro" id="IPR047951">
    <property type="entry name" value="Transpos_ISL3"/>
</dbReference>
<dbReference type="NCBIfam" id="NF033550">
    <property type="entry name" value="transpos_ISL3"/>
    <property type="match status" value="1"/>
</dbReference>
<dbReference type="PANTHER" id="PTHR33498:SF1">
    <property type="entry name" value="TRANSPOSASE FOR INSERTION SEQUENCE ELEMENT IS1557"/>
    <property type="match status" value="1"/>
</dbReference>
<evidence type="ECO:0000259" key="2">
    <source>
        <dbReference type="Pfam" id="PF01610"/>
    </source>
</evidence>
<evidence type="ECO:0000256" key="1">
    <source>
        <dbReference type="SAM" id="MobiDB-lite"/>
    </source>
</evidence>
<accession>A0ABT7RQI5</accession>
<dbReference type="EMBL" id="JAUBOF010000059">
    <property type="protein sequence ID" value="MDM7489841.1"/>
    <property type="molecule type" value="Genomic_DNA"/>
</dbReference>
<gene>
    <name evidence="4" type="ORF">QT969_16290</name>
</gene>
<name>A0ABT7RQI5_9NOCA</name>
<dbReference type="Pfam" id="PF01610">
    <property type="entry name" value="DDE_Tnp_ISL3"/>
    <property type="match status" value="1"/>
</dbReference>
<protein>
    <submittedName>
        <fullName evidence="4">ISL3 family transposase</fullName>
    </submittedName>
</protein>